<reference evidence="9" key="2">
    <citation type="journal article" date="2009" name="FEBS J.">
        <title>The crystal structure of a xyloglucan-specific endo-beta-1,4-glucanase from Geotrichum sp. M128 xyloglucanase reveals a key amino acid residue for substrate specificity.</title>
        <authorList>
            <person name="Yaoi K."/>
            <person name="Kondo H."/>
            <person name="Hiyoshi A."/>
            <person name="Noro N."/>
            <person name="Sugimoto H."/>
            <person name="Tsuda S."/>
            <person name="Miyazaki K."/>
        </authorList>
    </citation>
    <scope>X-RAY CRYSTALLOGRAPHY (2.50 ANGSTROMS) OF 21-776</scope>
    <scope>DISULFIDE BONDS</scope>
</reference>
<feature type="chain" id="PRO_5004286227" evidence="7">
    <location>
        <begin position="24"/>
        <end position="776"/>
    </location>
</feature>
<dbReference type="Pfam" id="PF15899">
    <property type="entry name" value="BNR_6"/>
    <property type="match status" value="1"/>
</dbReference>
<dbReference type="SUPFAM" id="SSF110296">
    <property type="entry name" value="Oligoxyloglucan reducing end-specific cellobiohydrolase"/>
    <property type="match status" value="2"/>
</dbReference>
<evidence type="ECO:0000256" key="1">
    <source>
        <dbReference type="ARBA" id="ARBA00022729"/>
    </source>
</evidence>
<dbReference type="InterPro" id="IPR002860">
    <property type="entry name" value="BNR_rpt"/>
</dbReference>
<dbReference type="PDB" id="3A0F">
    <property type="method" value="X-ray"/>
    <property type="resolution" value="2.50 A"/>
    <property type="chains" value="A=21-776"/>
</dbReference>
<dbReference type="Gene3D" id="2.130.10.10">
    <property type="entry name" value="YVTN repeat-like/Quinoprotein amine dehydrogenase"/>
    <property type="match status" value="2"/>
</dbReference>
<dbReference type="InterPro" id="IPR015943">
    <property type="entry name" value="WD40/YVTN_repeat-like_dom_sf"/>
</dbReference>
<dbReference type="AlphaFoldDB" id="Q764N8"/>
<keyword evidence="3" id="KW-0119">Carbohydrate metabolism</keyword>
<keyword evidence="9" id="KW-0002">3D-structure</keyword>
<dbReference type="PDBsum" id="3A0F"/>
<keyword evidence="1 7" id="KW-0732">Signal</keyword>
<evidence type="ECO:0000256" key="3">
    <source>
        <dbReference type="ARBA" id="ARBA00023277"/>
    </source>
</evidence>
<evidence type="ECO:0007829" key="9">
    <source>
        <dbReference type="PDB" id="3A0F"/>
    </source>
</evidence>
<keyword evidence="2" id="KW-0378">Hydrolase</keyword>
<organism evidence="8">
    <name type="scientific">Geotrichum sp. (strain M128)</name>
    <dbReference type="NCBI Taxonomy" id="203496"/>
    <lineage>
        <taxon>Eukaryota</taxon>
        <taxon>Fungi</taxon>
        <taxon>Dikarya</taxon>
        <taxon>Ascomycota</taxon>
        <taxon>Saccharomycotina</taxon>
        <taxon>Dipodascomycetes</taxon>
        <taxon>Dipodascales</taxon>
        <taxon>Dipodascaceae</taxon>
        <taxon>Geotrichum</taxon>
    </lineage>
</organism>
<dbReference type="GO" id="GO:0000272">
    <property type="term" value="P:polysaccharide catabolic process"/>
    <property type="evidence" value="ECO:0007669"/>
    <property type="project" value="UniProtKB-KW"/>
</dbReference>
<dbReference type="SMR" id="Q764N8"/>
<name>Q764N8_GEOS1</name>
<keyword evidence="4" id="KW-0326">Glycosidase</keyword>
<sequence length="776" mass="82625">MFPLRTFGLAALVCAVGSWAVTAELKPVTISGGGFISGLVAHPTEKDLIYARTDIGGTYRWNAAKWEWEPITDFIINNALAGNGANLLGTESIALDPHNPDRLYLAQGDYVQWDPWAAFLVSDDRGKTFKQYRSPVPMGANDMGRNGGERLAVNPHWTDELWFGSRTQGLWRSTDRAQTWSRMNQLPDSSTYGIGIISVIFDPKNVGTAYVASHAVGGLWVTWDGGANWSQVGGQPTQWSDWTKSIVAASGTAIQSSGPLPIKIALGKNGRLYITYSDAPGPWGVLYGEVWSYDPTNGNWKHITPSREGANTYPAPTGNKKVVPGGWNGISVGNGDTVVVSTLDANGEDSVYLSRDAGNSWKDLGKLTTPAGAGGNSQKESDAKLRNGTPLPWLSFQNRGSGIVGFGWWLAAILLDPFSDRLLYGTGAVIWATDAVSRADSNQAPSWYINTEGIEETAILVLKSPPAGPAHLFSGMYDLGGMRHDDFSVPQPMYSKPTFSSTDGLDFAGRAANVLARVGRNDHPDAGVAGCTQGAYTTNSGDSWTLFQTCVPSLEVGNGGTIAVGADGKTFVWSPSKADGKGPYTSSDYGKTWTAPSGLSKQTTGIAADRVQANTFYVYVEGDFFVSTDGGKSYTKKGNGLPCCWTYTGTPVTSNLRAGELWVSVKGVGIYHSTDFGNTFTALAGSGSSLNPAVFSIGAPQTPNATETLFLWGIPSASQPEGLYMSTDNGGLWTRLNDDAHNYGGATVISGDPRIYGRVYIGMNGRGIICAQALGT</sequence>
<evidence type="ECO:0000313" key="8">
    <source>
        <dbReference type="EMBL" id="BAD11543.1"/>
    </source>
</evidence>
<dbReference type="EMBL" id="AB116528">
    <property type="protein sequence ID" value="BAD11543.1"/>
    <property type="molecule type" value="mRNA"/>
</dbReference>
<keyword evidence="5" id="KW-0624">Polysaccharide degradation</keyword>
<dbReference type="CDD" id="cd15482">
    <property type="entry name" value="Sialidase_non-viral"/>
    <property type="match status" value="1"/>
</dbReference>
<feature type="disulfide bond" evidence="9">
    <location>
        <begin position="531"/>
        <end position="550"/>
    </location>
</feature>
<dbReference type="CAZy" id="GH74">
    <property type="family name" value="Glycoside Hydrolase Family 74"/>
</dbReference>
<evidence type="ECO:0000256" key="7">
    <source>
        <dbReference type="SAM" id="SignalP"/>
    </source>
</evidence>
<reference evidence="8" key="1">
    <citation type="journal article" date="2004" name="FEBS Lett.">
        <title>Purification, characterization, cDNA cloning, and expression of a xyloglucan endoglucanase from Geotrichum sp. M128.</title>
        <authorList>
            <person name="Yaoi K."/>
            <person name="Mitsuishi Y."/>
        </authorList>
    </citation>
    <scope>NUCLEOTIDE SEQUENCE</scope>
</reference>
<dbReference type="InterPro" id="IPR052025">
    <property type="entry name" value="Xyloglucanase_GH74"/>
</dbReference>
<evidence type="ECO:0000256" key="2">
    <source>
        <dbReference type="ARBA" id="ARBA00022801"/>
    </source>
</evidence>
<evidence type="ECO:0000256" key="6">
    <source>
        <dbReference type="ARBA" id="ARBA00037986"/>
    </source>
</evidence>
<dbReference type="EvolutionaryTrace" id="Q764N8"/>
<dbReference type="GO" id="GO:0016798">
    <property type="term" value="F:hydrolase activity, acting on glycosyl bonds"/>
    <property type="evidence" value="ECO:0007669"/>
    <property type="project" value="UniProtKB-KW"/>
</dbReference>
<feature type="signal peptide" evidence="7">
    <location>
        <begin position="1"/>
        <end position="23"/>
    </location>
</feature>
<evidence type="ECO:0000256" key="4">
    <source>
        <dbReference type="ARBA" id="ARBA00023295"/>
    </source>
</evidence>
<comment type="similarity">
    <text evidence="6">Belongs to the glycosyl hydrolase 74 family.</text>
</comment>
<evidence type="ECO:0000256" key="5">
    <source>
        <dbReference type="ARBA" id="ARBA00023326"/>
    </source>
</evidence>
<protein>
    <submittedName>
        <fullName evidence="8">Xyloglucanase</fullName>
    </submittedName>
</protein>
<dbReference type="PANTHER" id="PTHR43739:SF2">
    <property type="entry name" value="OLIGOXYLOGLUCAN-REDUCING END-SPECIFIC XYLOGLUCANASE-RELATED"/>
    <property type="match status" value="1"/>
</dbReference>
<dbReference type="GO" id="GO:0010411">
    <property type="term" value="P:xyloglucan metabolic process"/>
    <property type="evidence" value="ECO:0007669"/>
    <property type="project" value="TreeGrafter"/>
</dbReference>
<dbReference type="PANTHER" id="PTHR43739">
    <property type="entry name" value="XYLOGLUCANASE (EUROFUNG)"/>
    <property type="match status" value="1"/>
</dbReference>
<accession>Q764N8</accession>
<proteinExistence type="evidence at protein level"/>